<protein>
    <submittedName>
        <fullName evidence="2">Ctif_1 protein</fullName>
    </submittedName>
</protein>
<dbReference type="InterPro" id="IPR016024">
    <property type="entry name" value="ARM-type_fold"/>
</dbReference>
<feature type="compositionally biased region" description="Basic and acidic residues" evidence="1">
    <location>
        <begin position="329"/>
        <end position="338"/>
    </location>
</feature>
<dbReference type="PANTHER" id="PTHR23254:SF18">
    <property type="entry name" value="RE28271P"/>
    <property type="match status" value="1"/>
</dbReference>
<dbReference type="AlphaFoldDB" id="A0A0C9QLG7"/>
<sequence>MIWGSTIFLEHECNFFGMRMHFFLGCFGRNWNCVYGFRIPWIMTTVGKGRGRGRNTEEPTLRKPEPPYWPRDELIERIRGIDINDVATIRDSSSPLSEIVRDRNDLKDIAKLYNEALEDRSFISHLLAIFENPSNNFPAFLTILQPDYEDREDFFKRSPSRFLNFVYLMGEVLQRPCKFLPGPMYTLFISAVINLCKILLESGEEDEIEVVMNQIWLNGERLNAAQPKELAELLNQIKGVLISKNLSTRSRAMLLYSIEIAHNNCSTALEADLQKFYESNLGKSTIDELLNRRNLAAISEARNSEPRIPELKIPERQSPPRFNPNKNPKKTEEKEPHKHPQPNQARPRAIRGSGVNGSRDEEKKNTRDSSSNWSDGKKGWGHDDRFERDY</sequence>
<dbReference type="InterPro" id="IPR051367">
    <property type="entry name" value="mRNA_TranslReg/HistoneTransl"/>
</dbReference>
<evidence type="ECO:0000313" key="2">
    <source>
        <dbReference type="EMBL" id="JAG74146.1"/>
    </source>
</evidence>
<reference evidence="2" key="1">
    <citation type="submission" date="2015-01" db="EMBL/GenBank/DDBJ databases">
        <title>Transcriptome Assembly of Fopius arisanus.</title>
        <authorList>
            <person name="Geib S."/>
        </authorList>
    </citation>
    <scope>NUCLEOTIDE SEQUENCE</scope>
</reference>
<organism evidence="2">
    <name type="scientific">Fopius arisanus</name>
    <dbReference type="NCBI Taxonomy" id="64838"/>
    <lineage>
        <taxon>Eukaryota</taxon>
        <taxon>Metazoa</taxon>
        <taxon>Ecdysozoa</taxon>
        <taxon>Arthropoda</taxon>
        <taxon>Hexapoda</taxon>
        <taxon>Insecta</taxon>
        <taxon>Pterygota</taxon>
        <taxon>Neoptera</taxon>
        <taxon>Endopterygota</taxon>
        <taxon>Hymenoptera</taxon>
        <taxon>Apocrita</taxon>
        <taxon>Ichneumonoidea</taxon>
        <taxon>Braconidae</taxon>
        <taxon>Opiinae</taxon>
        <taxon>Fopius</taxon>
    </lineage>
</organism>
<dbReference type="GO" id="GO:0008494">
    <property type="term" value="F:translation activator activity"/>
    <property type="evidence" value="ECO:0007669"/>
    <property type="project" value="TreeGrafter"/>
</dbReference>
<feature type="compositionally biased region" description="Basic and acidic residues" evidence="1">
    <location>
        <begin position="375"/>
        <end position="390"/>
    </location>
</feature>
<feature type="compositionally biased region" description="Basic and acidic residues" evidence="1">
    <location>
        <begin position="358"/>
        <end position="367"/>
    </location>
</feature>
<dbReference type="GO" id="GO:0005829">
    <property type="term" value="C:cytosol"/>
    <property type="evidence" value="ECO:0007669"/>
    <property type="project" value="TreeGrafter"/>
</dbReference>
<feature type="region of interest" description="Disordered" evidence="1">
    <location>
        <begin position="306"/>
        <end position="390"/>
    </location>
</feature>
<proteinExistence type="predicted"/>
<dbReference type="SUPFAM" id="SSF48371">
    <property type="entry name" value="ARM repeat"/>
    <property type="match status" value="1"/>
</dbReference>
<dbReference type="PANTHER" id="PTHR23254">
    <property type="entry name" value="EIF4G DOMAIN PROTEIN"/>
    <property type="match status" value="1"/>
</dbReference>
<accession>A0A0C9QLG7</accession>
<feature type="compositionally biased region" description="Basic and acidic residues" evidence="1">
    <location>
        <begin position="306"/>
        <end position="315"/>
    </location>
</feature>
<dbReference type="EMBL" id="GBYB01004379">
    <property type="protein sequence ID" value="JAG74146.1"/>
    <property type="molecule type" value="Transcribed_RNA"/>
</dbReference>
<dbReference type="Gene3D" id="1.25.40.180">
    <property type="match status" value="1"/>
</dbReference>
<gene>
    <name evidence="2" type="primary">ctif_1</name>
    <name evidence="2" type="ORF">g.22624</name>
</gene>
<evidence type="ECO:0000256" key="1">
    <source>
        <dbReference type="SAM" id="MobiDB-lite"/>
    </source>
</evidence>
<dbReference type="GO" id="GO:0006446">
    <property type="term" value="P:regulation of translational initiation"/>
    <property type="evidence" value="ECO:0007669"/>
    <property type="project" value="TreeGrafter"/>
</dbReference>
<name>A0A0C9QLG7_9HYME</name>